<proteinExistence type="predicted"/>
<accession>A0A2V1GUL3</accession>
<dbReference type="RefSeq" id="WP_116687663.1">
    <property type="nucleotide sequence ID" value="NZ_CAWNYD010000005.1"/>
</dbReference>
<feature type="region of interest" description="Disordered" evidence="1">
    <location>
        <begin position="1"/>
        <end position="37"/>
    </location>
</feature>
<dbReference type="AlphaFoldDB" id="A0A2V1GUL3"/>
<dbReference type="OrthoDB" id="5650168at2"/>
<evidence type="ECO:0000313" key="3">
    <source>
        <dbReference type="Proteomes" id="UP000244906"/>
    </source>
</evidence>
<dbReference type="EMBL" id="QDDL01000005">
    <property type="protein sequence ID" value="PVZ68337.1"/>
    <property type="molecule type" value="Genomic_DNA"/>
</dbReference>
<keyword evidence="3" id="KW-1185">Reference proteome</keyword>
<sequence>MPLFGKKSPKRPKSPPPVKHDELRGAMKPSASGSAISIQHTTDLEMLLLAAGSIDIRKNKMPTYDEWLRQIDISAAGTEATNSPKVGGKKPLLPPTKAGASPPVPPKTGVKRPGSPKTRAILPPGARQDMQRKSAAAHKQVMEQDSQINMISSMIAAYYQSSISEQLYILCNLYYSISNWLESAPKGSPGPVGGIVWLQQARRPAVQNLYMRVVCFLRWHFKLSSNSELPSSLTHFFGREMGAHGAGVDQYCGQKGILRYLTEAERDKFKIRFKDGLGYQLPWWIEEDPQNAEKFSGISLKQCLPVLAESSRTPGVDGSAVFAPPLPPKKGVSQVITDAPSMFIDDFSGCVMDMSWNLYCAPHYGGFDKGGSKKNFFHSSYMQGQPIAFAGSIRIQKGRVTGICNDSGHYRPTQHHMITVLQALQFHGVDLSYVDVIAMIVSKHGVDKTWVGRGDKVLFDRGSLNRLYDLDVAAQEHAYHKQKGEN</sequence>
<evidence type="ECO:0000313" key="2">
    <source>
        <dbReference type="EMBL" id="PVZ68337.1"/>
    </source>
</evidence>
<organism evidence="2 3">
    <name type="scientific">Pelagibaculum spongiae</name>
    <dbReference type="NCBI Taxonomy" id="2080658"/>
    <lineage>
        <taxon>Bacteria</taxon>
        <taxon>Pseudomonadati</taxon>
        <taxon>Pseudomonadota</taxon>
        <taxon>Gammaproteobacteria</taxon>
        <taxon>Oceanospirillales</taxon>
        <taxon>Pelagibaculum</taxon>
    </lineage>
</organism>
<gene>
    <name evidence="2" type="ORF">DC094_13715</name>
</gene>
<comment type="caution">
    <text evidence="2">The sequence shown here is derived from an EMBL/GenBank/DDBJ whole genome shotgun (WGS) entry which is preliminary data.</text>
</comment>
<reference evidence="2 3" key="1">
    <citation type="submission" date="2018-04" db="EMBL/GenBank/DDBJ databases">
        <title>Thalassorhabdus spongiae gen. nov., sp. nov., isolated from a marine sponge in South-West Iceland.</title>
        <authorList>
            <person name="Knobloch S."/>
            <person name="Daussin A."/>
            <person name="Johannsson R."/>
            <person name="Marteinsson V.T."/>
        </authorList>
    </citation>
    <scope>NUCLEOTIDE SEQUENCE [LARGE SCALE GENOMIC DNA]</scope>
    <source>
        <strain evidence="2 3">Hp12</strain>
    </source>
</reference>
<name>A0A2V1GUL3_9GAMM</name>
<feature type="compositionally biased region" description="Low complexity" evidence="1">
    <location>
        <begin position="84"/>
        <end position="97"/>
    </location>
</feature>
<feature type="region of interest" description="Disordered" evidence="1">
    <location>
        <begin position="79"/>
        <end position="128"/>
    </location>
</feature>
<dbReference type="Proteomes" id="UP000244906">
    <property type="component" value="Unassembled WGS sequence"/>
</dbReference>
<protein>
    <submittedName>
        <fullName evidence="2">Uncharacterized protein</fullName>
    </submittedName>
</protein>
<evidence type="ECO:0000256" key="1">
    <source>
        <dbReference type="SAM" id="MobiDB-lite"/>
    </source>
</evidence>